<evidence type="ECO:0000313" key="3">
    <source>
        <dbReference type="EMBL" id="UUP16018.1"/>
    </source>
</evidence>
<gene>
    <name evidence="3" type="ORF">NTH_00458</name>
</gene>
<dbReference type="EMBL" id="CP030941">
    <property type="protein sequence ID" value="UUP16018.1"/>
    <property type="molecule type" value="Genomic_DNA"/>
</dbReference>
<evidence type="ECO:0000313" key="4">
    <source>
        <dbReference type="Proteomes" id="UP001342418"/>
    </source>
</evidence>
<accession>A0ABY5MH35</accession>
<reference evidence="3 4" key="1">
    <citation type="submission" date="2018-07" db="EMBL/GenBank/DDBJ databases">
        <title>Genome sequence of Nitratireductor thuwali#1536.</title>
        <authorList>
            <person name="Michoud G."/>
            <person name="Merlino G."/>
            <person name="Sefrji F.O."/>
            <person name="Daffonchio D."/>
        </authorList>
    </citation>
    <scope>NUCLEOTIDE SEQUENCE [LARGE SCALE GENOMIC DNA]</scope>
    <source>
        <strain evidence="4">Nit1536</strain>
    </source>
</reference>
<keyword evidence="2" id="KW-0732">Signal</keyword>
<organism evidence="3 4">
    <name type="scientific">Nitratireductor thuwali</name>
    <dbReference type="NCBI Taxonomy" id="2267699"/>
    <lineage>
        <taxon>Bacteria</taxon>
        <taxon>Pseudomonadati</taxon>
        <taxon>Pseudomonadota</taxon>
        <taxon>Alphaproteobacteria</taxon>
        <taxon>Hyphomicrobiales</taxon>
        <taxon>Phyllobacteriaceae</taxon>
        <taxon>Nitratireductor</taxon>
    </lineage>
</organism>
<feature type="region of interest" description="Disordered" evidence="1">
    <location>
        <begin position="136"/>
        <end position="156"/>
    </location>
</feature>
<name>A0ABY5MH35_9HYPH</name>
<evidence type="ECO:0000256" key="2">
    <source>
        <dbReference type="SAM" id="SignalP"/>
    </source>
</evidence>
<sequence>MWSISRTTLAIAAVLASSGMMHSAAIAQDQYIVNQNHAGMTLPGISSPHGFDEVRAADGTTCRSAMGGAGAYLDTGVIGGGLNGDSRPLSAYGRIVMPLGEKPRRLNCDRLYQLELERLQLEVQLLKRGLDPRTSQAVSNDASWASGSGWTTGDRK</sequence>
<evidence type="ECO:0000256" key="1">
    <source>
        <dbReference type="SAM" id="MobiDB-lite"/>
    </source>
</evidence>
<proteinExistence type="predicted"/>
<keyword evidence="4" id="KW-1185">Reference proteome</keyword>
<feature type="signal peptide" evidence="2">
    <location>
        <begin position="1"/>
        <end position="27"/>
    </location>
</feature>
<feature type="chain" id="PRO_5046525772" description="Secreted protein" evidence="2">
    <location>
        <begin position="28"/>
        <end position="156"/>
    </location>
</feature>
<protein>
    <recommendedName>
        <fullName evidence="5">Secreted protein</fullName>
    </recommendedName>
</protein>
<dbReference type="Proteomes" id="UP001342418">
    <property type="component" value="Chromosome"/>
</dbReference>
<evidence type="ECO:0008006" key="5">
    <source>
        <dbReference type="Google" id="ProtNLM"/>
    </source>
</evidence>